<dbReference type="Pfam" id="PF07534">
    <property type="entry name" value="TLD"/>
    <property type="match status" value="1"/>
</dbReference>
<comment type="caution">
    <text evidence="2">The sequence shown here is derived from an EMBL/GenBank/DDBJ whole genome shotgun (WGS) entry which is preliminary data.</text>
</comment>
<dbReference type="InterPro" id="IPR006571">
    <property type="entry name" value="TLDc_dom"/>
</dbReference>
<feature type="domain" description="TLDc" evidence="1">
    <location>
        <begin position="100"/>
        <end position="272"/>
    </location>
</feature>
<dbReference type="EMBL" id="MCFG01000063">
    <property type="protein sequence ID" value="ORX83887.1"/>
    <property type="molecule type" value="Genomic_DNA"/>
</dbReference>
<reference evidence="2 3" key="2">
    <citation type="submission" date="2016-08" db="EMBL/GenBank/DDBJ databases">
        <title>Pervasive Adenine N6-methylation of Active Genes in Fungi.</title>
        <authorList>
            <consortium name="DOE Joint Genome Institute"/>
            <person name="Mondo S.J."/>
            <person name="Dannebaum R.O."/>
            <person name="Kuo R.C."/>
            <person name="Labutti K."/>
            <person name="Haridas S."/>
            <person name="Kuo A."/>
            <person name="Salamov A."/>
            <person name="Ahrendt S.R."/>
            <person name="Lipzen A."/>
            <person name="Sullivan W."/>
            <person name="Andreopoulos W.B."/>
            <person name="Clum A."/>
            <person name="Lindquist E."/>
            <person name="Daum C."/>
            <person name="Ramamoorthy G.K."/>
            <person name="Gryganskyi A."/>
            <person name="Culley D."/>
            <person name="Magnuson J.K."/>
            <person name="James T.Y."/>
            <person name="O'Malley M.A."/>
            <person name="Stajich J.E."/>
            <person name="Spatafora J.W."/>
            <person name="Visel A."/>
            <person name="Grigoriev I.V."/>
        </authorList>
    </citation>
    <scope>NUCLEOTIDE SEQUENCE [LARGE SCALE GENOMIC DNA]</scope>
    <source>
        <strain evidence="2 3">S4</strain>
    </source>
</reference>
<sequence>MNKYYKFFDSPEDIALNIYELYKKKLITLECDKLSFIYLIIKWQFNSQKLETKIKIIGKETNKELQIIQLTNIVSQLQIELKEKDNKLNNLITYLEFESTIFCKFSRYEFILNQIKSSTNRNPLSLSLLYRASRDGDDFDTIKNRVYNRKNIVVLIENEEGYLFGGYTSYQFEECEDYDEYTVTDSTAFLFNIVNSTVYPIKDVKNALQFTRDKVFMFGEGDICVYKNFKRNYYNSGSSVQQSYDYTGKDYPDCFCGDENYRINDIEVYQCNFSS</sequence>
<name>A0A1Y1XDU8_9FUNG</name>
<evidence type="ECO:0000313" key="3">
    <source>
        <dbReference type="Proteomes" id="UP000193944"/>
    </source>
</evidence>
<dbReference type="Proteomes" id="UP000193944">
    <property type="component" value="Unassembled WGS sequence"/>
</dbReference>
<proteinExistence type="predicted"/>
<dbReference type="PROSITE" id="PS51886">
    <property type="entry name" value="TLDC"/>
    <property type="match status" value="1"/>
</dbReference>
<evidence type="ECO:0000259" key="1">
    <source>
        <dbReference type="PROSITE" id="PS51886"/>
    </source>
</evidence>
<accession>A0A1Y1XDU8</accession>
<organism evidence="2 3">
    <name type="scientific">Anaeromyces robustus</name>
    <dbReference type="NCBI Taxonomy" id="1754192"/>
    <lineage>
        <taxon>Eukaryota</taxon>
        <taxon>Fungi</taxon>
        <taxon>Fungi incertae sedis</taxon>
        <taxon>Chytridiomycota</taxon>
        <taxon>Chytridiomycota incertae sedis</taxon>
        <taxon>Neocallimastigomycetes</taxon>
        <taxon>Neocallimastigales</taxon>
        <taxon>Neocallimastigaceae</taxon>
        <taxon>Anaeromyces</taxon>
    </lineage>
</organism>
<gene>
    <name evidence="2" type="ORF">BCR32DRAFT_243020</name>
</gene>
<dbReference type="SMART" id="SM00584">
    <property type="entry name" value="TLDc"/>
    <property type="match status" value="1"/>
</dbReference>
<evidence type="ECO:0000313" key="2">
    <source>
        <dbReference type="EMBL" id="ORX83887.1"/>
    </source>
</evidence>
<protein>
    <recommendedName>
        <fullName evidence="1">TLDc domain-containing protein</fullName>
    </recommendedName>
</protein>
<dbReference type="AlphaFoldDB" id="A0A1Y1XDU8"/>
<keyword evidence="3" id="KW-1185">Reference proteome</keyword>
<reference evidence="2 3" key="1">
    <citation type="submission" date="2016-08" db="EMBL/GenBank/DDBJ databases">
        <title>A Parts List for Fungal Cellulosomes Revealed by Comparative Genomics.</title>
        <authorList>
            <consortium name="DOE Joint Genome Institute"/>
            <person name="Haitjema C.H."/>
            <person name="Gilmore S.P."/>
            <person name="Henske J.K."/>
            <person name="Solomon K.V."/>
            <person name="De Groot R."/>
            <person name="Kuo A."/>
            <person name="Mondo S.J."/>
            <person name="Salamov A.A."/>
            <person name="Labutti K."/>
            <person name="Zhao Z."/>
            <person name="Chiniquy J."/>
            <person name="Barry K."/>
            <person name="Brewer H.M."/>
            <person name="Purvine S.O."/>
            <person name="Wright A.T."/>
            <person name="Boxma B."/>
            <person name="Van Alen T."/>
            <person name="Hackstein J.H."/>
            <person name="Baker S.E."/>
            <person name="Grigoriev I.V."/>
            <person name="O'Malley M.A."/>
        </authorList>
    </citation>
    <scope>NUCLEOTIDE SEQUENCE [LARGE SCALE GENOMIC DNA]</scope>
    <source>
        <strain evidence="2 3">S4</strain>
    </source>
</reference>
<dbReference type="OrthoDB" id="25620at2759"/>